<evidence type="ECO:0000256" key="1">
    <source>
        <dbReference type="ARBA" id="ARBA00007596"/>
    </source>
</evidence>
<dbReference type="GO" id="GO:0005737">
    <property type="term" value="C:cytoplasm"/>
    <property type="evidence" value="ECO:0007669"/>
    <property type="project" value="UniProtKB-ARBA"/>
</dbReference>
<evidence type="ECO:0000256" key="5">
    <source>
        <dbReference type="HAMAP-Rule" id="MF_00294"/>
    </source>
</evidence>
<organism evidence="6 7">
    <name type="scientific">Candidatus Nitrosymbiomonas proteolyticus</name>
    <dbReference type="NCBI Taxonomy" id="2608984"/>
    <lineage>
        <taxon>Bacteria</taxon>
        <taxon>Bacillati</taxon>
        <taxon>Armatimonadota</taxon>
        <taxon>Armatimonadota incertae sedis</taxon>
        <taxon>Candidatus Nitrosymbiomonas</taxon>
    </lineage>
</organism>
<evidence type="ECO:0000313" key="7">
    <source>
        <dbReference type="Proteomes" id="UP000662873"/>
    </source>
</evidence>
<dbReference type="SUPFAM" id="SSF57829">
    <property type="entry name" value="Zn-binding ribosomal proteins"/>
    <property type="match status" value="1"/>
</dbReference>
<protein>
    <recommendedName>
        <fullName evidence="4 5">Large ribosomal subunit protein bL33</fullName>
    </recommendedName>
</protein>
<dbReference type="PANTHER" id="PTHR43168">
    <property type="entry name" value="50S RIBOSOMAL PROTEIN L33, CHLOROPLASTIC"/>
    <property type="match status" value="1"/>
</dbReference>
<dbReference type="EMBL" id="AP021858">
    <property type="protein sequence ID" value="BBO23370.1"/>
    <property type="molecule type" value="Genomic_DNA"/>
</dbReference>
<dbReference type="GO" id="GO:0006412">
    <property type="term" value="P:translation"/>
    <property type="evidence" value="ECO:0007669"/>
    <property type="project" value="UniProtKB-UniRule"/>
</dbReference>
<keyword evidence="3 5" id="KW-0687">Ribonucleoprotein</keyword>
<sequence>MLGVSPGERCDMAKKGEAREIIRIVCTEDGKNYYTTTKNKNNTKDRLELMKFNPNLRKMTLHREKK</sequence>
<dbReference type="InterPro" id="IPR001705">
    <property type="entry name" value="Ribosomal_bL33"/>
</dbReference>
<dbReference type="KEGG" id="npy:NPRO_09650"/>
<dbReference type="Gene3D" id="2.20.28.120">
    <property type="entry name" value="Ribosomal protein L33"/>
    <property type="match status" value="1"/>
</dbReference>
<name>A0A809R755_9BACT</name>
<reference evidence="6" key="1">
    <citation type="journal article" name="DNA Res.">
        <title>The physiological potential of anammox bacteria as revealed by their core genome structure.</title>
        <authorList>
            <person name="Okubo T."/>
            <person name="Toyoda A."/>
            <person name="Fukuhara K."/>
            <person name="Uchiyama I."/>
            <person name="Harigaya Y."/>
            <person name="Kuroiwa M."/>
            <person name="Suzuki T."/>
            <person name="Murakami Y."/>
            <person name="Suwa Y."/>
            <person name="Takami H."/>
        </authorList>
    </citation>
    <scope>NUCLEOTIDE SEQUENCE</scope>
    <source>
        <strain evidence="6">317325-2</strain>
    </source>
</reference>
<proteinExistence type="inferred from homology"/>
<dbReference type="InterPro" id="IPR038584">
    <property type="entry name" value="Ribosomal_bL33_sf"/>
</dbReference>
<evidence type="ECO:0000256" key="2">
    <source>
        <dbReference type="ARBA" id="ARBA00022980"/>
    </source>
</evidence>
<dbReference type="AlphaFoldDB" id="A0A809R755"/>
<dbReference type="InterPro" id="IPR011332">
    <property type="entry name" value="Ribosomal_zn-bd"/>
</dbReference>
<dbReference type="NCBIfam" id="NF001860">
    <property type="entry name" value="PRK00595.1"/>
    <property type="match status" value="1"/>
</dbReference>
<evidence type="ECO:0000313" key="6">
    <source>
        <dbReference type="EMBL" id="BBO23370.1"/>
    </source>
</evidence>
<dbReference type="Pfam" id="PF00471">
    <property type="entry name" value="Ribosomal_L33"/>
    <property type="match status" value="1"/>
</dbReference>
<comment type="similarity">
    <text evidence="1 5">Belongs to the bacterial ribosomal protein bL33 family.</text>
</comment>
<evidence type="ECO:0000256" key="4">
    <source>
        <dbReference type="ARBA" id="ARBA00035176"/>
    </source>
</evidence>
<evidence type="ECO:0000256" key="3">
    <source>
        <dbReference type="ARBA" id="ARBA00023274"/>
    </source>
</evidence>
<dbReference type="Proteomes" id="UP000662873">
    <property type="component" value="Chromosome"/>
</dbReference>
<dbReference type="NCBIfam" id="NF001764">
    <property type="entry name" value="PRK00504.1"/>
    <property type="match status" value="1"/>
</dbReference>
<dbReference type="NCBIfam" id="TIGR01023">
    <property type="entry name" value="rpmG_bact"/>
    <property type="match status" value="1"/>
</dbReference>
<dbReference type="PANTHER" id="PTHR43168:SF2">
    <property type="entry name" value="LARGE RIBOSOMAL SUBUNIT PROTEIN BL33C"/>
    <property type="match status" value="1"/>
</dbReference>
<dbReference type="GO" id="GO:1990904">
    <property type="term" value="C:ribonucleoprotein complex"/>
    <property type="evidence" value="ECO:0007669"/>
    <property type="project" value="UniProtKB-KW"/>
</dbReference>
<dbReference type="GO" id="GO:0005840">
    <property type="term" value="C:ribosome"/>
    <property type="evidence" value="ECO:0007669"/>
    <property type="project" value="UniProtKB-KW"/>
</dbReference>
<dbReference type="GO" id="GO:0003735">
    <property type="term" value="F:structural constituent of ribosome"/>
    <property type="evidence" value="ECO:0007669"/>
    <property type="project" value="InterPro"/>
</dbReference>
<gene>
    <name evidence="5" type="primary">rpmG</name>
    <name evidence="6" type="ORF">NPRO_09650</name>
</gene>
<keyword evidence="2 5" id="KW-0689">Ribosomal protein</keyword>
<dbReference type="HAMAP" id="MF_00294">
    <property type="entry name" value="Ribosomal_bL33"/>
    <property type="match status" value="1"/>
</dbReference>
<accession>A0A809R755</accession>